<dbReference type="GO" id="GO:0009252">
    <property type="term" value="P:peptidoglycan biosynthetic process"/>
    <property type="evidence" value="ECO:0007669"/>
    <property type="project" value="UniProtKB-UniPathway"/>
</dbReference>
<comment type="catalytic activity">
    <reaction evidence="12">
        <text>Preferential cleavage: (Ac)2-L-Lys-D-Ala-|-D-Ala. Also transpeptidation of peptidyl-alanyl moieties that are N-acyl substituents of D-alanine.</text>
        <dbReference type="EC" id="3.4.16.4"/>
    </reaction>
</comment>
<evidence type="ECO:0000256" key="2">
    <source>
        <dbReference type="ARBA" id="ARBA00004752"/>
    </source>
</evidence>
<dbReference type="InterPro" id="IPR037167">
    <property type="entry name" value="Peptidase_S11_C_sf"/>
</dbReference>
<reference evidence="19" key="1">
    <citation type="submission" date="2018-05" db="EMBL/GenBank/DDBJ databases">
        <authorList>
            <person name="Liu B.-T."/>
        </authorList>
    </citation>
    <scope>NUCLEOTIDE SEQUENCE [LARGE SCALE GENOMIC DNA]</scope>
    <source>
        <strain evidence="19">WD6-1</strain>
    </source>
</reference>
<evidence type="ECO:0000256" key="11">
    <source>
        <dbReference type="ARBA" id="ARBA00023316"/>
    </source>
</evidence>
<gene>
    <name evidence="18" type="ORF">DDZ18_05680</name>
</gene>
<evidence type="ECO:0000256" key="4">
    <source>
        <dbReference type="ARBA" id="ARBA00012448"/>
    </source>
</evidence>
<evidence type="ECO:0000256" key="12">
    <source>
        <dbReference type="ARBA" id="ARBA00034000"/>
    </source>
</evidence>
<feature type="active site" description="Proton acceptor" evidence="13">
    <location>
        <position position="59"/>
    </location>
</feature>
<comment type="similarity">
    <text evidence="3 15">Belongs to the peptidase S11 family.</text>
</comment>
<keyword evidence="11" id="KW-0961">Cell wall biogenesis/degradation</keyword>
<name>A0A2U2BT57_9PROT</name>
<evidence type="ECO:0000256" key="13">
    <source>
        <dbReference type="PIRSR" id="PIRSR618044-1"/>
    </source>
</evidence>
<dbReference type="EC" id="3.4.16.4" evidence="4"/>
<keyword evidence="7 16" id="KW-0732">Signal</keyword>
<dbReference type="Pfam" id="PF07943">
    <property type="entry name" value="PBP5_C"/>
    <property type="match status" value="1"/>
</dbReference>
<evidence type="ECO:0000256" key="15">
    <source>
        <dbReference type="RuleBase" id="RU004016"/>
    </source>
</evidence>
<dbReference type="GO" id="GO:0008360">
    <property type="term" value="P:regulation of cell shape"/>
    <property type="evidence" value="ECO:0007669"/>
    <property type="project" value="UniProtKB-KW"/>
</dbReference>
<feature type="domain" description="Peptidase S11 D-Ala-D-Ala carboxypeptidase A C-terminal" evidence="17">
    <location>
        <begin position="273"/>
        <end position="363"/>
    </location>
</feature>
<dbReference type="PRINTS" id="PR00725">
    <property type="entry name" value="DADACBPTASE1"/>
</dbReference>
<evidence type="ECO:0000256" key="5">
    <source>
        <dbReference type="ARBA" id="ARBA00022645"/>
    </source>
</evidence>
<dbReference type="SUPFAM" id="SSF56601">
    <property type="entry name" value="beta-lactamase/transpeptidase-like"/>
    <property type="match status" value="1"/>
</dbReference>
<dbReference type="OrthoDB" id="9795979at2"/>
<comment type="pathway">
    <text evidence="2">Cell wall biogenesis; peptidoglycan biosynthesis.</text>
</comment>
<dbReference type="PANTHER" id="PTHR21581:SF6">
    <property type="entry name" value="TRAFFICKING PROTEIN PARTICLE COMPLEX SUBUNIT 12"/>
    <property type="match status" value="1"/>
</dbReference>
<accession>A0A2U2BT57</accession>
<evidence type="ECO:0000313" key="18">
    <source>
        <dbReference type="EMBL" id="PWE17185.1"/>
    </source>
</evidence>
<keyword evidence="5 18" id="KW-0121">Carboxypeptidase</keyword>
<keyword evidence="19" id="KW-1185">Reference proteome</keyword>
<feature type="active site" description="Acyl-ester intermediate" evidence="13">
    <location>
        <position position="56"/>
    </location>
</feature>
<dbReference type="SUPFAM" id="SSF69189">
    <property type="entry name" value="Penicillin-binding protein associated domain"/>
    <property type="match status" value="1"/>
</dbReference>
<evidence type="ECO:0000256" key="3">
    <source>
        <dbReference type="ARBA" id="ARBA00007164"/>
    </source>
</evidence>
<evidence type="ECO:0000313" key="19">
    <source>
        <dbReference type="Proteomes" id="UP000245168"/>
    </source>
</evidence>
<comment type="caution">
    <text evidence="18">The sequence shown here is derived from an EMBL/GenBank/DDBJ whole genome shotgun (WGS) entry which is preliminary data.</text>
</comment>
<dbReference type="InterPro" id="IPR015956">
    <property type="entry name" value="Peniciliin-bd_prot_C_sf"/>
</dbReference>
<sequence length="381" mass="40803">MRPILALLALVAFPLAAANAQDGAFRTRAEHAVIMDHDTGAVLYSKAGEEPMYPASMSKLMTVLMAFEALEEGALSLDDELPVSAHAWRRGGSASGSSTMFLEPDTRARVDDLLRGIIVQSGNDACIVIAEALGGTEENFAEMMNERAAELGLETAHFVNSTGWPDPEHVISAEDLAELARIIVSEYPDYYSIFAEETFTYNGIRQFNRNPILGLVEGVDGLKTGHTEASGYGLVASAERDGERRIVVFNGMDSENARADEAERLVRAAFHEFALVDIAAAGDVVGEAEVFMGEGARVGLRLTEDVSLGMHRRDRDDVTVEVVYEGPVHAPVAAGDAIGALVVTMPDGRTHEYPLEAASEVPRKGALGRALTALASMIRGA</sequence>
<dbReference type="Pfam" id="PF00768">
    <property type="entry name" value="Peptidase_S11"/>
    <property type="match status" value="1"/>
</dbReference>
<dbReference type="EMBL" id="QEXV01000003">
    <property type="protein sequence ID" value="PWE17185.1"/>
    <property type="molecule type" value="Genomic_DNA"/>
</dbReference>
<feature type="active site" evidence="13">
    <location>
        <position position="121"/>
    </location>
</feature>
<evidence type="ECO:0000259" key="17">
    <source>
        <dbReference type="SMART" id="SM00936"/>
    </source>
</evidence>
<dbReference type="InterPro" id="IPR012907">
    <property type="entry name" value="Peptidase_S11_C"/>
</dbReference>
<comment type="function">
    <text evidence="1">Removes C-terminal D-alanyl residues from sugar-peptide cell wall precursors.</text>
</comment>
<dbReference type="InterPro" id="IPR012338">
    <property type="entry name" value="Beta-lactam/transpept-like"/>
</dbReference>
<dbReference type="Proteomes" id="UP000245168">
    <property type="component" value="Unassembled WGS sequence"/>
</dbReference>
<evidence type="ECO:0000256" key="6">
    <source>
        <dbReference type="ARBA" id="ARBA00022670"/>
    </source>
</evidence>
<dbReference type="SMART" id="SM00936">
    <property type="entry name" value="PBP5_C"/>
    <property type="match status" value="1"/>
</dbReference>
<evidence type="ECO:0000256" key="16">
    <source>
        <dbReference type="SAM" id="SignalP"/>
    </source>
</evidence>
<dbReference type="PANTHER" id="PTHR21581">
    <property type="entry name" value="D-ALANYL-D-ALANINE CARBOXYPEPTIDASE"/>
    <property type="match status" value="1"/>
</dbReference>
<keyword evidence="8" id="KW-0378">Hydrolase</keyword>
<keyword evidence="10" id="KW-0573">Peptidoglycan synthesis</keyword>
<feature type="binding site" evidence="14">
    <location>
        <position position="223"/>
    </location>
    <ligand>
        <name>substrate</name>
    </ligand>
</feature>
<evidence type="ECO:0000256" key="7">
    <source>
        <dbReference type="ARBA" id="ARBA00022729"/>
    </source>
</evidence>
<evidence type="ECO:0000256" key="14">
    <source>
        <dbReference type="PIRSR" id="PIRSR618044-2"/>
    </source>
</evidence>
<evidence type="ECO:0000256" key="1">
    <source>
        <dbReference type="ARBA" id="ARBA00003217"/>
    </source>
</evidence>
<dbReference type="UniPathway" id="UPA00219"/>
<dbReference type="RefSeq" id="WP_109252416.1">
    <property type="nucleotide sequence ID" value="NZ_QEXV01000003.1"/>
</dbReference>
<dbReference type="Gene3D" id="2.60.410.10">
    <property type="entry name" value="D-Ala-D-Ala carboxypeptidase, C-terminal domain"/>
    <property type="match status" value="1"/>
</dbReference>
<evidence type="ECO:0000256" key="9">
    <source>
        <dbReference type="ARBA" id="ARBA00022960"/>
    </source>
</evidence>
<dbReference type="GO" id="GO:0071555">
    <property type="term" value="P:cell wall organization"/>
    <property type="evidence" value="ECO:0007669"/>
    <property type="project" value="UniProtKB-KW"/>
</dbReference>
<keyword evidence="9" id="KW-0133">Cell shape</keyword>
<dbReference type="GO" id="GO:0006508">
    <property type="term" value="P:proteolysis"/>
    <property type="evidence" value="ECO:0007669"/>
    <property type="project" value="UniProtKB-KW"/>
</dbReference>
<keyword evidence="6" id="KW-0645">Protease</keyword>
<dbReference type="GO" id="GO:0009002">
    <property type="term" value="F:serine-type D-Ala-D-Ala carboxypeptidase activity"/>
    <property type="evidence" value="ECO:0007669"/>
    <property type="project" value="UniProtKB-EC"/>
</dbReference>
<dbReference type="AlphaFoldDB" id="A0A2U2BT57"/>
<protein>
    <recommendedName>
        <fullName evidence="4">serine-type D-Ala-D-Ala carboxypeptidase</fullName>
        <ecNumber evidence="4">3.4.16.4</ecNumber>
    </recommendedName>
</protein>
<evidence type="ECO:0000256" key="10">
    <source>
        <dbReference type="ARBA" id="ARBA00022984"/>
    </source>
</evidence>
<dbReference type="Gene3D" id="3.40.710.10">
    <property type="entry name" value="DD-peptidase/beta-lactamase superfamily"/>
    <property type="match status" value="1"/>
</dbReference>
<dbReference type="InterPro" id="IPR018044">
    <property type="entry name" value="Peptidase_S11"/>
</dbReference>
<organism evidence="18 19">
    <name type="scientific">Marinicauda salina</name>
    <dbReference type="NCBI Taxonomy" id="2135793"/>
    <lineage>
        <taxon>Bacteria</taxon>
        <taxon>Pseudomonadati</taxon>
        <taxon>Pseudomonadota</taxon>
        <taxon>Alphaproteobacteria</taxon>
        <taxon>Maricaulales</taxon>
        <taxon>Maricaulaceae</taxon>
        <taxon>Marinicauda</taxon>
    </lineage>
</organism>
<feature type="signal peptide" evidence="16">
    <location>
        <begin position="1"/>
        <end position="20"/>
    </location>
</feature>
<dbReference type="InterPro" id="IPR001967">
    <property type="entry name" value="Peptidase_S11_N"/>
</dbReference>
<evidence type="ECO:0000256" key="8">
    <source>
        <dbReference type="ARBA" id="ARBA00022801"/>
    </source>
</evidence>
<feature type="chain" id="PRO_5015662111" description="serine-type D-Ala-D-Ala carboxypeptidase" evidence="16">
    <location>
        <begin position="21"/>
        <end position="381"/>
    </location>
</feature>
<proteinExistence type="inferred from homology"/>